<evidence type="ECO:0000256" key="17">
    <source>
        <dbReference type="ARBA" id="ARBA00031026"/>
    </source>
</evidence>
<comment type="cofactor">
    <cofactor evidence="1 19">
        <name>FAD</name>
        <dbReference type="ChEBI" id="CHEBI:57692"/>
    </cofactor>
</comment>
<dbReference type="PROSITE" id="PS51387">
    <property type="entry name" value="FAD_PCMH"/>
    <property type="match status" value="1"/>
</dbReference>
<keyword evidence="11 19" id="KW-0521">NADP</keyword>
<dbReference type="Pfam" id="PF02873">
    <property type="entry name" value="MurB_C"/>
    <property type="match status" value="1"/>
</dbReference>
<dbReference type="SUPFAM" id="SSF56194">
    <property type="entry name" value="Uridine diphospho-N-Acetylenolpyruvylglucosamine reductase, MurB, C-terminal domain"/>
    <property type="match status" value="1"/>
</dbReference>
<feature type="active site" evidence="19">
    <location>
        <position position="339"/>
    </location>
</feature>
<feature type="active site" description="Proton donor" evidence="19">
    <location>
        <position position="241"/>
    </location>
</feature>
<dbReference type="NCBIfam" id="NF000755">
    <property type="entry name" value="PRK00046.1"/>
    <property type="match status" value="1"/>
</dbReference>
<evidence type="ECO:0000256" key="14">
    <source>
        <dbReference type="ARBA" id="ARBA00023002"/>
    </source>
</evidence>
<dbReference type="InterPro" id="IPR003170">
    <property type="entry name" value="MurB"/>
</dbReference>
<dbReference type="Gene3D" id="3.90.78.10">
    <property type="entry name" value="UDP-N-acetylenolpyruvoylglucosamine reductase, C-terminal domain"/>
    <property type="match status" value="1"/>
</dbReference>
<evidence type="ECO:0000256" key="3">
    <source>
        <dbReference type="ARBA" id="ARBA00004496"/>
    </source>
</evidence>
<dbReference type="PANTHER" id="PTHR21071">
    <property type="entry name" value="UDP-N-ACETYLENOLPYRUVOYLGLUCOSAMINE REDUCTASE"/>
    <property type="match status" value="1"/>
</dbReference>
<proteinExistence type="inferred from homology"/>
<dbReference type="NCBIfam" id="NF010478">
    <property type="entry name" value="PRK13903.1"/>
    <property type="match status" value="1"/>
</dbReference>
<evidence type="ECO:0000256" key="12">
    <source>
        <dbReference type="ARBA" id="ARBA00022960"/>
    </source>
</evidence>
<keyword evidence="8 19" id="KW-0132">Cell division</keyword>
<evidence type="ECO:0000256" key="2">
    <source>
        <dbReference type="ARBA" id="ARBA00003921"/>
    </source>
</evidence>
<keyword evidence="16 19" id="KW-0961">Cell wall biogenesis/degradation</keyword>
<dbReference type="NCBIfam" id="TIGR00179">
    <property type="entry name" value="murB"/>
    <property type="match status" value="1"/>
</dbReference>
<keyword evidence="12 19" id="KW-0133">Cell shape</keyword>
<keyword evidence="9 19" id="KW-0285">Flavoprotein</keyword>
<dbReference type="InterPro" id="IPR016169">
    <property type="entry name" value="FAD-bd_PCMH_sub2"/>
</dbReference>
<dbReference type="GO" id="GO:0009252">
    <property type="term" value="P:peptidoglycan biosynthetic process"/>
    <property type="evidence" value="ECO:0007669"/>
    <property type="project" value="UniProtKB-UniRule"/>
</dbReference>
<evidence type="ECO:0000256" key="15">
    <source>
        <dbReference type="ARBA" id="ARBA00023306"/>
    </source>
</evidence>
<keyword evidence="22" id="KW-1185">Reference proteome</keyword>
<comment type="similarity">
    <text evidence="19">Belongs to the MurB family.</text>
</comment>
<evidence type="ECO:0000256" key="16">
    <source>
        <dbReference type="ARBA" id="ARBA00023316"/>
    </source>
</evidence>
<comment type="function">
    <text evidence="2 19">Cell wall formation.</text>
</comment>
<dbReference type="Gene3D" id="3.30.465.10">
    <property type="match status" value="1"/>
</dbReference>
<evidence type="ECO:0000259" key="20">
    <source>
        <dbReference type="PROSITE" id="PS51387"/>
    </source>
</evidence>
<dbReference type="InterPro" id="IPR011601">
    <property type="entry name" value="MurB_C"/>
</dbReference>
<feature type="active site" evidence="19">
    <location>
        <position position="165"/>
    </location>
</feature>
<evidence type="ECO:0000313" key="22">
    <source>
        <dbReference type="Proteomes" id="UP001059380"/>
    </source>
</evidence>
<reference evidence="21" key="1">
    <citation type="submission" date="2021-04" db="EMBL/GenBank/DDBJ databases">
        <title>Phylogenetic analysis of Acidobacteriaceae.</title>
        <authorList>
            <person name="Qiu L."/>
            <person name="Zhang Q."/>
        </authorList>
    </citation>
    <scope>NUCLEOTIDE SEQUENCE</scope>
    <source>
        <strain evidence="21">DSM 25168</strain>
    </source>
</reference>
<dbReference type="Gene3D" id="3.30.43.10">
    <property type="entry name" value="Uridine Diphospho-n-acetylenolpyruvylglucosamine Reductase, domain 2"/>
    <property type="match status" value="1"/>
</dbReference>
<evidence type="ECO:0000256" key="19">
    <source>
        <dbReference type="HAMAP-Rule" id="MF_00037"/>
    </source>
</evidence>
<dbReference type="GO" id="GO:0008762">
    <property type="term" value="F:UDP-N-acetylmuramate dehydrogenase activity"/>
    <property type="evidence" value="ECO:0007669"/>
    <property type="project" value="UniProtKB-UniRule"/>
</dbReference>
<dbReference type="SUPFAM" id="SSF56176">
    <property type="entry name" value="FAD-binding/transporter-associated domain-like"/>
    <property type="match status" value="1"/>
</dbReference>
<evidence type="ECO:0000256" key="5">
    <source>
        <dbReference type="ARBA" id="ARBA00012518"/>
    </source>
</evidence>
<keyword evidence="13 19" id="KW-0573">Peptidoglycan synthesis</keyword>
<name>A0A9J7BPD8_9BACT</name>
<evidence type="ECO:0000256" key="10">
    <source>
        <dbReference type="ARBA" id="ARBA00022827"/>
    </source>
</evidence>
<keyword evidence="10 19" id="KW-0274">FAD</keyword>
<keyword evidence="14 19" id="KW-0560">Oxidoreductase</keyword>
<evidence type="ECO:0000256" key="11">
    <source>
        <dbReference type="ARBA" id="ARBA00022857"/>
    </source>
</evidence>
<evidence type="ECO:0000256" key="18">
    <source>
        <dbReference type="ARBA" id="ARBA00048914"/>
    </source>
</evidence>
<dbReference type="PANTHER" id="PTHR21071:SF4">
    <property type="entry name" value="UDP-N-ACETYLENOLPYRUVOYLGLUCOSAMINE REDUCTASE"/>
    <property type="match status" value="1"/>
</dbReference>
<dbReference type="KEGG" id="orp:MOP44_20790"/>
<organism evidence="21 22">
    <name type="scientific">Occallatibacter riparius</name>
    <dbReference type="NCBI Taxonomy" id="1002689"/>
    <lineage>
        <taxon>Bacteria</taxon>
        <taxon>Pseudomonadati</taxon>
        <taxon>Acidobacteriota</taxon>
        <taxon>Terriglobia</taxon>
        <taxon>Terriglobales</taxon>
        <taxon>Acidobacteriaceae</taxon>
        <taxon>Occallatibacter</taxon>
    </lineage>
</organism>
<dbReference type="Proteomes" id="UP001059380">
    <property type="component" value="Chromosome"/>
</dbReference>
<evidence type="ECO:0000256" key="1">
    <source>
        <dbReference type="ARBA" id="ARBA00001974"/>
    </source>
</evidence>
<dbReference type="InterPro" id="IPR036635">
    <property type="entry name" value="MurB_C_sf"/>
</dbReference>
<comment type="pathway">
    <text evidence="4 19">Cell wall biogenesis; peptidoglycan biosynthesis.</text>
</comment>
<dbReference type="HAMAP" id="MF_00037">
    <property type="entry name" value="MurB"/>
    <property type="match status" value="1"/>
</dbReference>
<sequence>MRIEESKILAPFTTFGIGGPARWFVEAQSEADILEATAWADERKVPLFVLGGGSNVLIADAGFNGLVIHIAIKGIEEQDVRDDRVLVRAAAGEEWSELVQRAVEEDCAGIECLAGIPGTAGGTPVQNVGAYGQEVSSVITRVRTLDLKERRMCEFDAEQCGFSYRRSRFNTTDAGRFVVTRVDYQLVRDGAPTLKYPDLQHAFPAGSAPSLVEVAKEVCRIRASKAMVLADCEPDCCSAGSFFKNPIISEDLANRIEFKTRTAPPRFVAGAGRVKIPAAWLIEQAGFQRGFSIGNAGISTKHTLALVNRGGATASEILALAAEIRSTVEKKFGVVLQPEPVFVGF</sequence>
<dbReference type="RefSeq" id="WP_260792330.1">
    <property type="nucleotide sequence ID" value="NZ_CP093313.1"/>
</dbReference>
<evidence type="ECO:0000256" key="13">
    <source>
        <dbReference type="ARBA" id="ARBA00022984"/>
    </source>
</evidence>
<dbReference type="GO" id="GO:0071949">
    <property type="term" value="F:FAD binding"/>
    <property type="evidence" value="ECO:0007669"/>
    <property type="project" value="InterPro"/>
</dbReference>
<feature type="domain" description="FAD-binding PCMH-type" evidence="20">
    <location>
        <begin position="16"/>
        <end position="189"/>
    </location>
</feature>
<dbReference type="EMBL" id="CP093313">
    <property type="protein sequence ID" value="UWZ82997.1"/>
    <property type="molecule type" value="Genomic_DNA"/>
</dbReference>
<comment type="catalytic activity">
    <reaction evidence="18 19">
        <text>UDP-N-acetyl-alpha-D-muramate + NADP(+) = UDP-N-acetyl-3-O-(1-carboxyvinyl)-alpha-D-glucosamine + NADPH + H(+)</text>
        <dbReference type="Rhea" id="RHEA:12248"/>
        <dbReference type="ChEBI" id="CHEBI:15378"/>
        <dbReference type="ChEBI" id="CHEBI:57783"/>
        <dbReference type="ChEBI" id="CHEBI:58349"/>
        <dbReference type="ChEBI" id="CHEBI:68483"/>
        <dbReference type="ChEBI" id="CHEBI:70757"/>
        <dbReference type="EC" id="1.3.1.98"/>
    </reaction>
</comment>
<dbReference type="InterPro" id="IPR036318">
    <property type="entry name" value="FAD-bd_PCMH-like_sf"/>
</dbReference>
<evidence type="ECO:0000256" key="9">
    <source>
        <dbReference type="ARBA" id="ARBA00022630"/>
    </source>
</evidence>
<comment type="subcellular location">
    <subcellularLocation>
        <location evidence="3 19">Cytoplasm</location>
    </subcellularLocation>
</comment>
<evidence type="ECO:0000256" key="6">
    <source>
        <dbReference type="ARBA" id="ARBA00015188"/>
    </source>
</evidence>
<dbReference type="GO" id="GO:0005829">
    <property type="term" value="C:cytosol"/>
    <property type="evidence" value="ECO:0007669"/>
    <property type="project" value="TreeGrafter"/>
</dbReference>
<protein>
    <recommendedName>
        <fullName evidence="6 19">UDP-N-acetylenolpyruvoylglucosamine reductase</fullName>
        <ecNumber evidence="5 19">1.3.1.98</ecNumber>
    </recommendedName>
    <alternativeName>
        <fullName evidence="17 19">UDP-N-acetylmuramate dehydrogenase</fullName>
    </alternativeName>
</protein>
<dbReference type="AlphaFoldDB" id="A0A9J7BPD8"/>
<evidence type="ECO:0000313" key="21">
    <source>
        <dbReference type="EMBL" id="UWZ82997.1"/>
    </source>
</evidence>
<gene>
    <name evidence="19" type="primary">murB</name>
    <name evidence="21" type="ORF">MOP44_20790</name>
</gene>
<dbReference type="GO" id="GO:0008360">
    <property type="term" value="P:regulation of cell shape"/>
    <property type="evidence" value="ECO:0007669"/>
    <property type="project" value="UniProtKB-KW"/>
</dbReference>
<evidence type="ECO:0000256" key="8">
    <source>
        <dbReference type="ARBA" id="ARBA00022618"/>
    </source>
</evidence>
<dbReference type="InterPro" id="IPR006094">
    <property type="entry name" value="Oxid_FAD_bind_N"/>
</dbReference>
<dbReference type="InterPro" id="IPR016166">
    <property type="entry name" value="FAD-bd_PCMH"/>
</dbReference>
<evidence type="ECO:0000256" key="7">
    <source>
        <dbReference type="ARBA" id="ARBA00022490"/>
    </source>
</evidence>
<dbReference type="GO" id="GO:0071555">
    <property type="term" value="P:cell wall organization"/>
    <property type="evidence" value="ECO:0007669"/>
    <property type="project" value="UniProtKB-KW"/>
</dbReference>
<keyword evidence="7 19" id="KW-0963">Cytoplasm</keyword>
<dbReference type="InterPro" id="IPR016167">
    <property type="entry name" value="FAD-bd_PCMH_sub1"/>
</dbReference>
<evidence type="ECO:0000256" key="4">
    <source>
        <dbReference type="ARBA" id="ARBA00004752"/>
    </source>
</evidence>
<keyword evidence="15 19" id="KW-0131">Cell cycle</keyword>
<dbReference type="Pfam" id="PF01565">
    <property type="entry name" value="FAD_binding_4"/>
    <property type="match status" value="1"/>
</dbReference>
<accession>A0A9J7BPD8</accession>
<dbReference type="GO" id="GO:0051301">
    <property type="term" value="P:cell division"/>
    <property type="evidence" value="ECO:0007669"/>
    <property type="project" value="UniProtKB-KW"/>
</dbReference>
<dbReference type="EC" id="1.3.1.98" evidence="5 19"/>